<evidence type="ECO:0000313" key="12">
    <source>
        <dbReference type="Proteomes" id="UP000054877"/>
    </source>
</evidence>
<dbReference type="AlphaFoldDB" id="A0A0W0YXN6"/>
<keyword evidence="5" id="KW-0378">Hydrolase</keyword>
<accession>A0A0W0YXN6</accession>
<sequence length="243" mass="27395">MIILANIIATWPAPDNIHALTTRRYPGHSLPPYDSNNLGLHVGDNPDHVLKNRADLISFLNLPSEPVWLEQTHSNRCVLVEEDPNRQADAAVTRSPDRVLAIMTADCLPVMLCNRQGTEIAAVHAGWRGLVNGVIDNTIVKMKSNPEELLAWIGPAICPSCYEVGEDVRWTFLNRYKFAADAFQPHQQKWLADLPGLARLVLENAGVSAVYLSNLCTYEQKKDFYSYRREQQTGRMVTLVWFN</sequence>
<gene>
    <name evidence="11" type="primary">yfiH</name>
    <name evidence="11" type="ORF">Lspi_2291</name>
</gene>
<dbReference type="GO" id="GO:0016787">
    <property type="term" value="F:hydrolase activity"/>
    <property type="evidence" value="ECO:0007669"/>
    <property type="project" value="UniProtKB-KW"/>
</dbReference>
<keyword evidence="6" id="KW-0862">Zinc</keyword>
<reference evidence="11 12" key="1">
    <citation type="submission" date="2015-11" db="EMBL/GenBank/DDBJ databases">
        <title>Genomic analysis of 38 Legionella species identifies large and diverse effector repertoires.</title>
        <authorList>
            <person name="Burstein D."/>
            <person name="Amaro F."/>
            <person name="Zusman T."/>
            <person name="Lifshitz Z."/>
            <person name="Cohen O."/>
            <person name="Gilbert J.A."/>
            <person name="Pupko T."/>
            <person name="Shuman H.A."/>
            <person name="Segal G."/>
        </authorList>
    </citation>
    <scope>NUCLEOTIDE SEQUENCE [LARGE SCALE GENOMIC DNA]</scope>
    <source>
        <strain evidence="11 12">Mt.St.Helens-9</strain>
    </source>
</reference>
<comment type="similarity">
    <text evidence="2 10">Belongs to the purine nucleoside phosphorylase YfiH/LACC1 family.</text>
</comment>
<dbReference type="Pfam" id="PF02578">
    <property type="entry name" value="Cu-oxidase_4"/>
    <property type="match status" value="1"/>
</dbReference>
<proteinExistence type="inferred from homology"/>
<keyword evidence="3" id="KW-0808">Transferase</keyword>
<dbReference type="Proteomes" id="UP000054877">
    <property type="component" value="Unassembled WGS sequence"/>
</dbReference>
<keyword evidence="4" id="KW-0479">Metal-binding</keyword>
<dbReference type="InterPro" id="IPR011324">
    <property type="entry name" value="Cytotoxic_necrot_fac-like_cat"/>
</dbReference>
<comment type="catalytic activity">
    <reaction evidence="1">
        <text>inosine + phosphate = alpha-D-ribose 1-phosphate + hypoxanthine</text>
        <dbReference type="Rhea" id="RHEA:27646"/>
        <dbReference type="ChEBI" id="CHEBI:17368"/>
        <dbReference type="ChEBI" id="CHEBI:17596"/>
        <dbReference type="ChEBI" id="CHEBI:43474"/>
        <dbReference type="ChEBI" id="CHEBI:57720"/>
        <dbReference type="EC" id="2.4.2.1"/>
    </reaction>
    <physiologicalReaction direction="left-to-right" evidence="1">
        <dbReference type="Rhea" id="RHEA:27647"/>
    </physiologicalReaction>
</comment>
<dbReference type="SUPFAM" id="SSF64438">
    <property type="entry name" value="CNF1/YfiH-like putative cysteine hydrolases"/>
    <property type="match status" value="1"/>
</dbReference>
<evidence type="ECO:0000256" key="6">
    <source>
        <dbReference type="ARBA" id="ARBA00022833"/>
    </source>
</evidence>
<evidence type="ECO:0000313" key="11">
    <source>
        <dbReference type="EMBL" id="KTD61661.1"/>
    </source>
</evidence>
<dbReference type="CDD" id="cd16833">
    <property type="entry name" value="YfiH"/>
    <property type="match status" value="1"/>
</dbReference>
<comment type="catalytic activity">
    <reaction evidence="9">
        <text>S-methyl-5'-thioadenosine + phosphate = 5-(methylsulfanyl)-alpha-D-ribose 1-phosphate + adenine</text>
        <dbReference type="Rhea" id="RHEA:11852"/>
        <dbReference type="ChEBI" id="CHEBI:16708"/>
        <dbReference type="ChEBI" id="CHEBI:17509"/>
        <dbReference type="ChEBI" id="CHEBI:43474"/>
        <dbReference type="ChEBI" id="CHEBI:58533"/>
        <dbReference type="EC" id="2.4.2.28"/>
    </reaction>
    <physiologicalReaction direction="left-to-right" evidence="9">
        <dbReference type="Rhea" id="RHEA:11853"/>
    </physiologicalReaction>
</comment>
<dbReference type="PATRIC" id="fig|452.5.peg.2527"/>
<dbReference type="EMBL" id="LNYX01000031">
    <property type="protein sequence ID" value="KTD61661.1"/>
    <property type="molecule type" value="Genomic_DNA"/>
</dbReference>
<comment type="catalytic activity">
    <reaction evidence="8">
        <text>adenosine + phosphate = alpha-D-ribose 1-phosphate + adenine</text>
        <dbReference type="Rhea" id="RHEA:27642"/>
        <dbReference type="ChEBI" id="CHEBI:16335"/>
        <dbReference type="ChEBI" id="CHEBI:16708"/>
        <dbReference type="ChEBI" id="CHEBI:43474"/>
        <dbReference type="ChEBI" id="CHEBI:57720"/>
        <dbReference type="EC" id="2.4.2.1"/>
    </reaction>
    <physiologicalReaction direction="left-to-right" evidence="8">
        <dbReference type="Rhea" id="RHEA:27643"/>
    </physiologicalReaction>
</comment>
<dbReference type="InterPro" id="IPR038371">
    <property type="entry name" value="Cu_polyphenol_OxRdtase_sf"/>
</dbReference>
<protein>
    <recommendedName>
        <fullName evidence="10">Purine nucleoside phosphorylase</fullName>
    </recommendedName>
</protein>
<evidence type="ECO:0000256" key="9">
    <source>
        <dbReference type="ARBA" id="ARBA00049893"/>
    </source>
</evidence>
<keyword evidence="12" id="KW-1185">Reference proteome</keyword>
<dbReference type="PANTHER" id="PTHR30616">
    <property type="entry name" value="UNCHARACTERIZED PROTEIN YFIH"/>
    <property type="match status" value="1"/>
</dbReference>
<evidence type="ECO:0000256" key="2">
    <source>
        <dbReference type="ARBA" id="ARBA00007353"/>
    </source>
</evidence>
<dbReference type="NCBIfam" id="TIGR00726">
    <property type="entry name" value="peptidoglycan editing factor PgeF"/>
    <property type="match status" value="1"/>
</dbReference>
<comment type="caution">
    <text evidence="11">The sequence shown here is derived from an EMBL/GenBank/DDBJ whole genome shotgun (WGS) entry which is preliminary data.</text>
</comment>
<dbReference type="PANTHER" id="PTHR30616:SF2">
    <property type="entry name" value="PURINE NUCLEOSIDE PHOSPHORYLASE LACC1"/>
    <property type="match status" value="1"/>
</dbReference>
<dbReference type="Gene3D" id="3.60.140.10">
    <property type="entry name" value="CNF1/YfiH-like putative cysteine hydrolases"/>
    <property type="match status" value="1"/>
</dbReference>
<organism evidence="11 12">
    <name type="scientific">Legionella spiritensis</name>
    <dbReference type="NCBI Taxonomy" id="452"/>
    <lineage>
        <taxon>Bacteria</taxon>
        <taxon>Pseudomonadati</taxon>
        <taxon>Pseudomonadota</taxon>
        <taxon>Gammaproteobacteria</taxon>
        <taxon>Legionellales</taxon>
        <taxon>Legionellaceae</taxon>
        <taxon>Legionella</taxon>
    </lineage>
</organism>
<dbReference type="GO" id="GO:0005507">
    <property type="term" value="F:copper ion binding"/>
    <property type="evidence" value="ECO:0007669"/>
    <property type="project" value="TreeGrafter"/>
</dbReference>
<comment type="catalytic activity">
    <reaction evidence="7">
        <text>adenosine + H2O + H(+) = inosine + NH4(+)</text>
        <dbReference type="Rhea" id="RHEA:24408"/>
        <dbReference type="ChEBI" id="CHEBI:15377"/>
        <dbReference type="ChEBI" id="CHEBI:15378"/>
        <dbReference type="ChEBI" id="CHEBI:16335"/>
        <dbReference type="ChEBI" id="CHEBI:17596"/>
        <dbReference type="ChEBI" id="CHEBI:28938"/>
        <dbReference type="EC" id="3.5.4.4"/>
    </reaction>
    <physiologicalReaction direction="left-to-right" evidence="7">
        <dbReference type="Rhea" id="RHEA:24409"/>
    </physiologicalReaction>
</comment>
<dbReference type="InterPro" id="IPR003730">
    <property type="entry name" value="Cu_polyphenol_OxRdtase"/>
</dbReference>
<evidence type="ECO:0000256" key="8">
    <source>
        <dbReference type="ARBA" id="ARBA00048968"/>
    </source>
</evidence>
<evidence type="ECO:0000256" key="5">
    <source>
        <dbReference type="ARBA" id="ARBA00022801"/>
    </source>
</evidence>
<evidence type="ECO:0000256" key="3">
    <source>
        <dbReference type="ARBA" id="ARBA00022679"/>
    </source>
</evidence>
<evidence type="ECO:0000256" key="10">
    <source>
        <dbReference type="RuleBase" id="RU361274"/>
    </source>
</evidence>
<dbReference type="STRING" id="452.Lspi_2291"/>
<name>A0A0W0YXN6_LEGSP</name>
<dbReference type="GO" id="GO:0017061">
    <property type="term" value="F:S-methyl-5-thioadenosine phosphorylase activity"/>
    <property type="evidence" value="ECO:0007669"/>
    <property type="project" value="UniProtKB-EC"/>
</dbReference>
<evidence type="ECO:0000256" key="1">
    <source>
        <dbReference type="ARBA" id="ARBA00000553"/>
    </source>
</evidence>
<evidence type="ECO:0000256" key="7">
    <source>
        <dbReference type="ARBA" id="ARBA00047989"/>
    </source>
</evidence>
<evidence type="ECO:0000256" key="4">
    <source>
        <dbReference type="ARBA" id="ARBA00022723"/>
    </source>
</evidence>